<protein>
    <submittedName>
        <fullName evidence="2">Uncharacterized protein</fullName>
    </submittedName>
</protein>
<evidence type="ECO:0000313" key="2">
    <source>
        <dbReference type="EMBL" id="KAJ1207967.1"/>
    </source>
</evidence>
<name>A0AAV7W258_PLEWA</name>
<evidence type="ECO:0000313" key="3">
    <source>
        <dbReference type="Proteomes" id="UP001066276"/>
    </source>
</evidence>
<feature type="compositionally biased region" description="Basic and acidic residues" evidence="1">
    <location>
        <begin position="58"/>
        <end position="86"/>
    </location>
</feature>
<keyword evidence="3" id="KW-1185">Reference proteome</keyword>
<organism evidence="2 3">
    <name type="scientific">Pleurodeles waltl</name>
    <name type="common">Iberian ribbed newt</name>
    <dbReference type="NCBI Taxonomy" id="8319"/>
    <lineage>
        <taxon>Eukaryota</taxon>
        <taxon>Metazoa</taxon>
        <taxon>Chordata</taxon>
        <taxon>Craniata</taxon>
        <taxon>Vertebrata</taxon>
        <taxon>Euteleostomi</taxon>
        <taxon>Amphibia</taxon>
        <taxon>Batrachia</taxon>
        <taxon>Caudata</taxon>
        <taxon>Salamandroidea</taxon>
        <taxon>Salamandridae</taxon>
        <taxon>Pleurodelinae</taxon>
        <taxon>Pleurodeles</taxon>
    </lineage>
</organism>
<sequence length="140" mass="15569">MQWDCDGLAGTRSHTRPTCAIAAGDVPEHYETATNGRGDAGSRRDGRGLRRAASAPQGEKENGKERVDEEEKRDGGVRERKDDVERSPGQWTLETGEWLFPDRGIEDDVAADGDRNNATTWEAELKILPRFWRSVAYPGV</sequence>
<dbReference type="EMBL" id="JANPWB010000002">
    <property type="protein sequence ID" value="KAJ1207967.1"/>
    <property type="molecule type" value="Genomic_DNA"/>
</dbReference>
<proteinExistence type="predicted"/>
<comment type="caution">
    <text evidence="2">The sequence shown here is derived from an EMBL/GenBank/DDBJ whole genome shotgun (WGS) entry which is preliminary data.</text>
</comment>
<dbReference type="AlphaFoldDB" id="A0AAV7W258"/>
<evidence type="ECO:0000256" key="1">
    <source>
        <dbReference type="SAM" id="MobiDB-lite"/>
    </source>
</evidence>
<accession>A0AAV7W258</accession>
<feature type="region of interest" description="Disordered" evidence="1">
    <location>
        <begin position="1"/>
        <end position="97"/>
    </location>
</feature>
<gene>
    <name evidence="2" type="ORF">NDU88_003357</name>
</gene>
<reference evidence="2" key="1">
    <citation type="journal article" date="2022" name="bioRxiv">
        <title>Sequencing and chromosome-scale assembly of the giantPleurodeles waltlgenome.</title>
        <authorList>
            <person name="Brown T."/>
            <person name="Elewa A."/>
            <person name="Iarovenko S."/>
            <person name="Subramanian E."/>
            <person name="Araus A.J."/>
            <person name="Petzold A."/>
            <person name="Susuki M."/>
            <person name="Suzuki K.-i.T."/>
            <person name="Hayashi T."/>
            <person name="Toyoda A."/>
            <person name="Oliveira C."/>
            <person name="Osipova E."/>
            <person name="Leigh N.D."/>
            <person name="Simon A."/>
            <person name="Yun M.H."/>
        </authorList>
    </citation>
    <scope>NUCLEOTIDE SEQUENCE</scope>
    <source>
        <strain evidence="2">20211129_DDA</strain>
        <tissue evidence="2">Liver</tissue>
    </source>
</reference>
<dbReference type="Proteomes" id="UP001066276">
    <property type="component" value="Chromosome 1_2"/>
</dbReference>